<sequence length="39" mass="4459">MKFNYIKYGAYLALILVILYVCIYIFEKGKELGKAAAIN</sequence>
<reference evidence="2 3" key="1">
    <citation type="submission" date="2018-06" db="EMBL/GenBank/DDBJ databases">
        <authorList>
            <consortium name="Pathogen Informatics"/>
            <person name="Doyle S."/>
        </authorList>
    </citation>
    <scope>NUCLEOTIDE SEQUENCE [LARGE SCALE GENOMIC DNA]</scope>
    <source>
        <strain evidence="2 3">NCTC10588</strain>
    </source>
</reference>
<accession>A0A7Z7PYL2</accession>
<evidence type="ECO:0000313" key="2">
    <source>
        <dbReference type="EMBL" id="STD02623.1"/>
    </source>
</evidence>
<organism evidence="2 3">
    <name type="scientific">Elizabethkingia anophelis</name>
    <dbReference type="NCBI Taxonomy" id="1117645"/>
    <lineage>
        <taxon>Bacteria</taxon>
        <taxon>Pseudomonadati</taxon>
        <taxon>Bacteroidota</taxon>
        <taxon>Flavobacteriia</taxon>
        <taxon>Flavobacteriales</taxon>
        <taxon>Weeksellaceae</taxon>
        <taxon>Elizabethkingia</taxon>
    </lineage>
</organism>
<evidence type="ECO:0000256" key="1">
    <source>
        <dbReference type="SAM" id="Phobius"/>
    </source>
</evidence>
<dbReference type="EMBL" id="UFYD01000001">
    <property type="protein sequence ID" value="STD02623.1"/>
    <property type="molecule type" value="Genomic_DNA"/>
</dbReference>
<dbReference type="AlphaFoldDB" id="A0A7Z7PYL2"/>
<keyword evidence="1" id="KW-1133">Transmembrane helix</keyword>
<comment type="caution">
    <text evidence="2">The sequence shown here is derived from an EMBL/GenBank/DDBJ whole genome shotgun (WGS) entry which is preliminary data.</text>
</comment>
<dbReference type="Proteomes" id="UP000254876">
    <property type="component" value="Unassembled WGS sequence"/>
</dbReference>
<name>A0A7Z7PYL2_9FLAO</name>
<evidence type="ECO:0000313" key="3">
    <source>
        <dbReference type="Proteomes" id="UP000254876"/>
    </source>
</evidence>
<feature type="transmembrane region" description="Helical" evidence="1">
    <location>
        <begin position="6"/>
        <end position="26"/>
    </location>
</feature>
<proteinExistence type="predicted"/>
<protein>
    <submittedName>
        <fullName evidence="2">Uncharacterized protein</fullName>
    </submittedName>
</protein>
<keyword evidence="1" id="KW-0812">Transmembrane</keyword>
<gene>
    <name evidence="2" type="ORF">NCTC10588_01820</name>
</gene>
<keyword evidence="1" id="KW-0472">Membrane</keyword>